<reference evidence="3" key="1">
    <citation type="journal article" date="2023" name="Mol. Phylogenet. Evol.">
        <title>Genome-scale phylogeny and comparative genomics of the fungal order Sordariales.</title>
        <authorList>
            <person name="Hensen N."/>
            <person name="Bonometti L."/>
            <person name="Westerberg I."/>
            <person name="Brannstrom I.O."/>
            <person name="Guillou S."/>
            <person name="Cros-Aarteil S."/>
            <person name="Calhoun S."/>
            <person name="Haridas S."/>
            <person name="Kuo A."/>
            <person name="Mondo S."/>
            <person name="Pangilinan J."/>
            <person name="Riley R."/>
            <person name="LaButti K."/>
            <person name="Andreopoulos B."/>
            <person name="Lipzen A."/>
            <person name="Chen C."/>
            <person name="Yan M."/>
            <person name="Daum C."/>
            <person name="Ng V."/>
            <person name="Clum A."/>
            <person name="Steindorff A."/>
            <person name="Ohm R.A."/>
            <person name="Martin F."/>
            <person name="Silar P."/>
            <person name="Natvig D.O."/>
            <person name="Lalanne C."/>
            <person name="Gautier V."/>
            <person name="Ament-Velasquez S.L."/>
            <person name="Kruys A."/>
            <person name="Hutchinson M.I."/>
            <person name="Powell A.J."/>
            <person name="Barry K."/>
            <person name="Miller A.N."/>
            <person name="Grigoriev I.V."/>
            <person name="Debuchy R."/>
            <person name="Gladieux P."/>
            <person name="Hiltunen Thoren M."/>
            <person name="Johannesson H."/>
        </authorList>
    </citation>
    <scope>NUCLEOTIDE SEQUENCE</scope>
    <source>
        <strain evidence="3">CBS 955.72</strain>
    </source>
</reference>
<name>A0AAJ0HKE9_9PEZI</name>
<keyword evidence="4" id="KW-1185">Reference proteome</keyword>
<dbReference type="AlphaFoldDB" id="A0AAJ0HKE9"/>
<accession>A0AAJ0HKE9</accession>
<sequence length="273" mass="29952">MLYSTSLSLLALASTAHAACSRGFLQEATTAYLQAQSAGKISILSLASNVSYAENNTPIDIQKGVISEAITIDFNRSIYDTVQCATFTELTATSSHPYVIHTRILYAEEKIRTIESVVTDTGDWAFNATGHLYWTKQETWDQIPEGKRDSRTVIQAAGDAYLDQWGAPSLPVPLGTPCARLEGGFYTAREDSISLQANTCKMGAFPQPLKVGDRRYIIDEELGAVDIFNGFPWLEQSKPANYSTPSSNFFKVGDGLIRYIHEITVCATPRCGL</sequence>
<evidence type="ECO:0000256" key="1">
    <source>
        <dbReference type="SAM" id="SignalP"/>
    </source>
</evidence>
<dbReference type="InterPro" id="IPR058334">
    <property type="entry name" value="DUF8021"/>
</dbReference>
<reference evidence="3" key="2">
    <citation type="submission" date="2023-06" db="EMBL/GenBank/DDBJ databases">
        <authorList>
            <consortium name="Lawrence Berkeley National Laboratory"/>
            <person name="Haridas S."/>
            <person name="Hensen N."/>
            <person name="Bonometti L."/>
            <person name="Westerberg I."/>
            <person name="Brannstrom I.O."/>
            <person name="Guillou S."/>
            <person name="Cros-Aarteil S."/>
            <person name="Calhoun S."/>
            <person name="Kuo A."/>
            <person name="Mondo S."/>
            <person name="Pangilinan J."/>
            <person name="Riley R."/>
            <person name="Labutti K."/>
            <person name="Andreopoulos B."/>
            <person name="Lipzen A."/>
            <person name="Chen C."/>
            <person name="Yanf M."/>
            <person name="Daum C."/>
            <person name="Ng V."/>
            <person name="Clum A."/>
            <person name="Steindorff A."/>
            <person name="Ohm R."/>
            <person name="Martin F."/>
            <person name="Silar P."/>
            <person name="Natvig D."/>
            <person name="Lalanne C."/>
            <person name="Gautier V."/>
            <person name="Ament-Velasquez S.L."/>
            <person name="Kruys A."/>
            <person name="Hutchinson M.I."/>
            <person name="Powell A.J."/>
            <person name="Barry K."/>
            <person name="Miller A.N."/>
            <person name="Grigoriev I.V."/>
            <person name="Debuchy R."/>
            <person name="Gladieux P."/>
            <person name="Thoren M.H."/>
            <person name="Johannesson H."/>
        </authorList>
    </citation>
    <scope>NUCLEOTIDE SEQUENCE</scope>
    <source>
        <strain evidence="3">CBS 955.72</strain>
    </source>
</reference>
<comment type="caution">
    <text evidence="3">The sequence shown here is derived from an EMBL/GenBank/DDBJ whole genome shotgun (WGS) entry which is preliminary data.</text>
</comment>
<dbReference type="EMBL" id="JAUIQD010000003">
    <property type="protein sequence ID" value="KAK3356535.1"/>
    <property type="molecule type" value="Genomic_DNA"/>
</dbReference>
<keyword evidence="1" id="KW-0732">Signal</keyword>
<evidence type="ECO:0000259" key="2">
    <source>
        <dbReference type="Pfam" id="PF26061"/>
    </source>
</evidence>
<dbReference type="Proteomes" id="UP001275084">
    <property type="component" value="Unassembled WGS sequence"/>
</dbReference>
<feature type="chain" id="PRO_5042618614" description="DUF8021 domain-containing protein" evidence="1">
    <location>
        <begin position="19"/>
        <end position="273"/>
    </location>
</feature>
<evidence type="ECO:0000313" key="3">
    <source>
        <dbReference type="EMBL" id="KAK3356535.1"/>
    </source>
</evidence>
<dbReference type="Pfam" id="PF26061">
    <property type="entry name" value="DUF8021"/>
    <property type="match status" value="1"/>
</dbReference>
<organism evidence="3 4">
    <name type="scientific">Lasiosphaeria hispida</name>
    <dbReference type="NCBI Taxonomy" id="260671"/>
    <lineage>
        <taxon>Eukaryota</taxon>
        <taxon>Fungi</taxon>
        <taxon>Dikarya</taxon>
        <taxon>Ascomycota</taxon>
        <taxon>Pezizomycotina</taxon>
        <taxon>Sordariomycetes</taxon>
        <taxon>Sordariomycetidae</taxon>
        <taxon>Sordariales</taxon>
        <taxon>Lasiosphaeriaceae</taxon>
        <taxon>Lasiosphaeria</taxon>
    </lineage>
</organism>
<feature type="domain" description="DUF8021" evidence="2">
    <location>
        <begin position="147"/>
        <end position="264"/>
    </location>
</feature>
<protein>
    <recommendedName>
        <fullName evidence="2">DUF8021 domain-containing protein</fullName>
    </recommendedName>
</protein>
<proteinExistence type="predicted"/>
<gene>
    <name evidence="3" type="ORF">B0T25DRAFT_450151</name>
</gene>
<evidence type="ECO:0000313" key="4">
    <source>
        <dbReference type="Proteomes" id="UP001275084"/>
    </source>
</evidence>
<feature type="signal peptide" evidence="1">
    <location>
        <begin position="1"/>
        <end position="18"/>
    </location>
</feature>